<keyword evidence="1" id="KW-1133">Transmembrane helix</keyword>
<reference evidence="2 3" key="1">
    <citation type="journal article" date="2016" name="Front. Microbiol.">
        <title>Fuerstia marisgermanicae gen. nov., sp. nov., an Unusual Member of the Phylum Planctomycetes from the German Wadden Sea.</title>
        <authorList>
            <person name="Kohn T."/>
            <person name="Heuer A."/>
            <person name="Jogler M."/>
            <person name="Vollmers J."/>
            <person name="Boedeker C."/>
            <person name="Bunk B."/>
            <person name="Rast P."/>
            <person name="Borchert D."/>
            <person name="Glockner I."/>
            <person name="Freese H.M."/>
            <person name="Klenk H.P."/>
            <person name="Overmann J."/>
            <person name="Kaster A.K."/>
            <person name="Rohde M."/>
            <person name="Wiegand S."/>
            <person name="Jogler C."/>
        </authorList>
    </citation>
    <scope>NUCLEOTIDE SEQUENCE [LARGE SCALE GENOMIC DNA]</scope>
    <source>
        <strain evidence="2 3">NH11</strain>
    </source>
</reference>
<dbReference type="Proteomes" id="UP000187735">
    <property type="component" value="Chromosome"/>
</dbReference>
<proteinExistence type="predicted"/>
<name>A0A1P8WBT3_9PLAN</name>
<dbReference type="EMBL" id="CP017641">
    <property type="protein sequence ID" value="APZ91511.1"/>
    <property type="molecule type" value="Genomic_DNA"/>
</dbReference>
<dbReference type="RefSeq" id="WP_077023257.1">
    <property type="nucleotide sequence ID" value="NZ_CP017641.1"/>
</dbReference>
<dbReference type="KEGG" id="fmr:Fuma_01099"/>
<feature type="transmembrane region" description="Helical" evidence="1">
    <location>
        <begin position="7"/>
        <end position="26"/>
    </location>
</feature>
<gene>
    <name evidence="2" type="ORF">Fuma_01099</name>
</gene>
<dbReference type="AlphaFoldDB" id="A0A1P8WBT3"/>
<keyword evidence="1" id="KW-0812">Transmembrane</keyword>
<dbReference type="STRING" id="1891926.Fuma_01099"/>
<evidence type="ECO:0000313" key="2">
    <source>
        <dbReference type="EMBL" id="APZ91511.1"/>
    </source>
</evidence>
<accession>A0A1P8WBT3</accession>
<organism evidence="2 3">
    <name type="scientific">Fuerstiella marisgermanici</name>
    <dbReference type="NCBI Taxonomy" id="1891926"/>
    <lineage>
        <taxon>Bacteria</taxon>
        <taxon>Pseudomonadati</taxon>
        <taxon>Planctomycetota</taxon>
        <taxon>Planctomycetia</taxon>
        <taxon>Planctomycetales</taxon>
        <taxon>Planctomycetaceae</taxon>
        <taxon>Fuerstiella</taxon>
    </lineage>
</organism>
<protein>
    <submittedName>
        <fullName evidence="2">Uncharacterized protein</fullName>
    </submittedName>
</protein>
<sequence length="172" mass="19858">MWLAVKQWLFVSTCLVAISIAVLWIVSCFTTFHLTTTSESAVTGVAIKHGFIDIEYSTFDLDYAAHRFGAFLIRQDDGRLRLHRRFDPHFDYRKVRIVKSVDHAVNHYKSKWHDQFIEPVEFVQNRWGACFLGTGPSGIVLLLEIPFSILLFAAAYWPAIRLLRSLRGREVT</sequence>
<evidence type="ECO:0000313" key="3">
    <source>
        <dbReference type="Proteomes" id="UP000187735"/>
    </source>
</evidence>
<keyword evidence="3" id="KW-1185">Reference proteome</keyword>
<feature type="transmembrane region" description="Helical" evidence="1">
    <location>
        <begin position="139"/>
        <end position="159"/>
    </location>
</feature>
<keyword evidence="1" id="KW-0472">Membrane</keyword>
<dbReference type="PROSITE" id="PS51257">
    <property type="entry name" value="PROKAR_LIPOPROTEIN"/>
    <property type="match status" value="1"/>
</dbReference>
<evidence type="ECO:0000256" key="1">
    <source>
        <dbReference type="SAM" id="Phobius"/>
    </source>
</evidence>